<dbReference type="EMBL" id="JBHSCZ010000003">
    <property type="protein sequence ID" value="MFC4263685.1"/>
    <property type="molecule type" value="Genomic_DNA"/>
</dbReference>
<name>A0ABV8QTY4_9BACT</name>
<dbReference type="Proteomes" id="UP001595907">
    <property type="component" value="Unassembled WGS sequence"/>
</dbReference>
<comment type="caution">
    <text evidence="1">The sequence shown here is derived from an EMBL/GenBank/DDBJ whole genome shotgun (WGS) entry which is preliminary data.</text>
</comment>
<evidence type="ECO:0000313" key="2">
    <source>
        <dbReference type="Proteomes" id="UP001595907"/>
    </source>
</evidence>
<protein>
    <submittedName>
        <fullName evidence="1">Uncharacterized protein</fullName>
    </submittedName>
</protein>
<organism evidence="1 2">
    <name type="scientific">Ferruginibacter yonginensis</name>
    <dbReference type="NCBI Taxonomy" id="1310416"/>
    <lineage>
        <taxon>Bacteria</taxon>
        <taxon>Pseudomonadati</taxon>
        <taxon>Bacteroidota</taxon>
        <taxon>Chitinophagia</taxon>
        <taxon>Chitinophagales</taxon>
        <taxon>Chitinophagaceae</taxon>
        <taxon>Ferruginibacter</taxon>
    </lineage>
</organism>
<gene>
    <name evidence="1" type="ORF">ACFOWM_12390</name>
</gene>
<dbReference type="RefSeq" id="WP_379710604.1">
    <property type="nucleotide sequence ID" value="NZ_JBHSCZ010000003.1"/>
</dbReference>
<keyword evidence="2" id="KW-1185">Reference proteome</keyword>
<reference evidence="2" key="1">
    <citation type="journal article" date="2019" name="Int. J. Syst. Evol. Microbiol.">
        <title>The Global Catalogue of Microorganisms (GCM) 10K type strain sequencing project: providing services to taxonomists for standard genome sequencing and annotation.</title>
        <authorList>
            <consortium name="The Broad Institute Genomics Platform"/>
            <consortium name="The Broad Institute Genome Sequencing Center for Infectious Disease"/>
            <person name="Wu L."/>
            <person name="Ma J."/>
        </authorList>
    </citation>
    <scope>NUCLEOTIDE SEQUENCE [LARGE SCALE GENOMIC DNA]</scope>
    <source>
        <strain evidence="2">CECT 8289</strain>
    </source>
</reference>
<accession>A0ABV8QTY4</accession>
<sequence>MKHFLIICCLFTATQVKAQTDTTSRSELAFLFENLVPSSSLTGYLIEWGTNMTDKDDLNGLITDSNFVNNLDLVRTRRSI</sequence>
<proteinExistence type="predicted"/>
<evidence type="ECO:0000313" key="1">
    <source>
        <dbReference type="EMBL" id="MFC4263685.1"/>
    </source>
</evidence>